<dbReference type="InterPro" id="IPR014078">
    <property type="entry name" value="Nudix_YtkD"/>
</dbReference>
<dbReference type="InterPro" id="IPR020476">
    <property type="entry name" value="Nudix_hydrolase"/>
</dbReference>
<dbReference type="Proteomes" id="UP000281498">
    <property type="component" value="Unassembled WGS sequence"/>
</dbReference>
<evidence type="ECO:0000256" key="5">
    <source>
        <dbReference type="ARBA" id="ARBA00022842"/>
    </source>
</evidence>
<keyword evidence="9" id="KW-1185">Reference proteome</keyword>
<dbReference type="PANTHER" id="PTHR43758">
    <property type="entry name" value="7,8-DIHYDRO-8-OXOGUANINE TRIPHOSPHATASE"/>
    <property type="match status" value="1"/>
</dbReference>
<dbReference type="EMBL" id="PDOE01000005">
    <property type="protein sequence ID" value="RKL66803.1"/>
    <property type="molecule type" value="Genomic_DNA"/>
</dbReference>
<name>A0A3A9KB50_9BACI</name>
<evidence type="ECO:0000256" key="1">
    <source>
        <dbReference type="ARBA" id="ARBA00001946"/>
    </source>
</evidence>
<dbReference type="PROSITE" id="PS51462">
    <property type="entry name" value="NUDIX"/>
    <property type="match status" value="1"/>
</dbReference>
<comment type="similarity">
    <text evidence="2 6">Belongs to the Nudix hydrolase family.</text>
</comment>
<dbReference type="InterPro" id="IPR020084">
    <property type="entry name" value="NUDIX_hydrolase_CS"/>
</dbReference>
<dbReference type="AlphaFoldDB" id="A0A3A9KB50"/>
<dbReference type="PROSITE" id="PS00893">
    <property type="entry name" value="NUDIX_BOX"/>
    <property type="match status" value="1"/>
</dbReference>
<evidence type="ECO:0000256" key="3">
    <source>
        <dbReference type="ARBA" id="ARBA00022723"/>
    </source>
</evidence>
<dbReference type="GO" id="GO:0016818">
    <property type="term" value="F:hydrolase activity, acting on acid anhydrides, in phosphorus-containing anhydrides"/>
    <property type="evidence" value="ECO:0007669"/>
    <property type="project" value="TreeGrafter"/>
</dbReference>
<keyword evidence="4 6" id="KW-0378">Hydrolase</keyword>
<dbReference type="OrthoDB" id="9131041at2"/>
<dbReference type="NCBIfam" id="TIGR02705">
    <property type="entry name" value="nudix_YtkD"/>
    <property type="match status" value="1"/>
</dbReference>
<comment type="cofactor">
    <cofactor evidence="1">
        <name>Mg(2+)</name>
        <dbReference type="ChEBI" id="CHEBI:18420"/>
    </cofactor>
</comment>
<keyword evidence="5" id="KW-0460">Magnesium</keyword>
<dbReference type="SUPFAM" id="SSF55811">
    <property type="entry name" value="Nudix"/>
    <property type="match status" value="1"/>
</dbReference>
<dbReference type="InterPro" id="IPR015797">
    <property type="entry name" value="NUDIX_hydrolase-like_dom_sf"/>
</dbReference>
<evidence type="ECO:0000256" key="2">
    <source>
        <dbReference type="ARBA" id="ARBA00005582"/>
    </source>
</evidence>
<dbReference type="GO" id="GO:0046872">
    <property type="term" value="F:metal ion binding"/>
    <property type="evidence" value="ECO:0007669"/>
    <property type="project" value="UniProtKB-KW"/>
</dbReference>
<dbReference type="CDD" id="cd04665">
    <property type="entry name" value="NUDIX_RppH"/>
    <property type="match status" value="1"/>
</dbReference>
<evidence type="ECO:0000256" key="4">
    <source>
        <dbReference type="ARBA" id="ARBA00022801"/>
    </source>
</evidence>
<accession>A0A3A9KB50</accession>
<protein>
    <submittedName>
        <fullName evidence="8">Nucleoside triphosphatase YtkD</fullName>
    </submittedName>
</protein>
<evidence type="ECO:0000313" key="9">
    <source>
        <dbReference type="Proteomes" id="UP000281498"/>
    </source>
</evidence>
<evidence type="ECO:0000259" key="7">
    <source>
        <dbReference type="PROSITE" id="PS51462"/>
    </source>
</evidence>
<feature type="domain" description="Nudix hydrolase" evidence="7">
    <location>
        <begin position="15"/>
        <end position="168"/>
    </location>
</feature>
<dbReference type="PRINTS" id="PR00502">
    <property type="entry name" value="NUDIXFAMILY"/>
</dbReference>
<comment type="caution">
    <text evidence="8">The sequence shown here is derived from an EMBL/GenBank/DDBJ whole genome shotgun (WGS) entry which is preliminary data.</text>
</comment>
<dbReference type="Pfam" id="PF00293">
    <property type="entry name" value="NUDIX"/>
    <property type="match status" value="1"/>
</dbReference>
<reference evidence="8 9" key="1">
    <citation type="submission" date="2017-10" db="EMBL/GenBank/DDBJ databases">
        <title>Bacillus sp. nov., a halophilic bacterium isolated from a Keqin Lake.</title>
        <authorList>
            <person name="Wang H."/>
        </authorList>
    </citation>
    <scope>NUCLEOTIDE SEQUENCE [LARGE SCALE GENOMIC DNA]</scope>
    <source>
        <strain evidence="8 9">KCTC 13187</strain>
    </source>
</reference>
<dbReference type="RefSeq" id="WP_110934777.1">
    <property type="nucleotide sequence ID" value="NZ_KZ614146.1"/>
</dbReference>
<organism evidence="8 9">
    <name type="scientific">Salipaludibacillus neizhouensis</name>
    <dbReference type="NCBI Taxonomy" id="885475"/>
    <lineage>
        <taxon>Bacteria</taxon>
        <taxon>Bacillati</taxon>
        <taxon>Bacillota</taxon>
        <taxon>Bacilli</taxon>
        <taxon>Bacillales</taxon>
        <taxon>Bacillaceae</taxon>
    </lineage>
</organism>
<evidence type="ECO:0000256" key="6">
    <source>
        <dbReference type="RuleBase" id="RU003476"/>
    </source>
</evidence>
<keyword evidence="3" id="KW-0479">Metal-binding</keyword>
<dbReference type="InterPro" id="IPR000086">
    <property type="entry name" value="NUDIX_hydrolase_dom"/>
</dbReference>
<evidence type="ECO:0000313" key="8">
    <source>
        <dbReference type="EMBL" id="RKL66803.1"/>
    </source>
</evidence>
<proteinExistence type="inferred from homology"/>
<dbReference type="Gene3D" id="3.90.79.10">
    <property type="entry name" value="Nucleoside Triphosphate Pyrophosphohydrolase"/>
    <property type="match status" value="1"/>
</dbReference>
<dbReference type="PANTHER" id="PTHR43758:SF8">
    <property type="entry name" value="8-OXO-DGTP DIPHOSPHATASE YTKD-RELATED"/>
    <property type="match status" value="1"/>
</dbReference>
<gene>
    <name evidence="8" type="primary">ytkD</name>
    <name evidence="8" type="ORF">CR203_13285</name>
</gene>
<sequence>MLTNHISFQDYYNNTVNFSTANHPFSGDPKHVWVVARYKGSWLLTIHPSRGLEFPGGKVEPGEDAETAAKREVFEETGGVVEDLYYIGQYKVLGKSETVIKNVYFASVKELISKKNYFETKGPKLLKQIPGNVRHNHQYSFIMKDDVLELSLGEVNNRFLHENHTLEQ</sequence>
<dbReference type="GO" id="GO:0005737">
    <property type="term" value="C:cytoplasm"/>
    <property type="evidence" value="ECO:0007669"/>
    <property type="project" value="TreeGrafter"/>
</dbReference>